<evidence type="ECO:0000313" key="5">
    <source>
        <dbReference type="EMBL" id="RGO50112.1"/>
    </source>
</evidence>
<dbReference type="Proteomes" id="UP000261055">
    <property type="component" value="Unassembled WGS sequence"/>
</dbReference>
<sequence length="146" mass="16952">MIKFSRSNEKYGCFSNFYPCSVEYGGIVYPNSECAWQSLKTLDMEKRKKFATYKAAGAKKMGRRVELRSDWEEVKYQLMVDVCYAKFSQNKELKSILQATGEEELIENTTAWHDNVWGNCECERCKETEGKNLLGKALMEVRSKLK</sequence>
<dbReference type="EMBL" id="QSQQ01000009">
    <property type="protein sequence ID" value="RGK47894.1"/>
    <property type="molecule type" value="Genomic_DNA"/>
</dbReference>
<organism evidence="4 7">
    <name type="scientific">Dorea formicigenerans</name>
    <dbReference type="NCBI Taxonomy" id="39486"/>
    <lineage>
        <taxon>Bacteria</taxon>
        <taxon>Bacillati</taxon>
        <taxon>Bacillota</taxon>
        <taxon>Clostridia</taxon>
        <taxon>Lachnospirales</taxon>
        <taxon>Lachnospiraceae</taxon>
        <taxon>Dorea</taxon>
    </lineage>
</organism>
<evidence type="ECO:0000256" key="1">
    <source>
        <dbReference type="ARBA" id="ARBA00000022"/>
    </source>
</evidence>
<evidence type="ECO:0000259" key="3">
    <source>
        <dbReference type="Pfam" id="PF08719"/>
    </source>
</evidence>
<evidence type="ECO:0000313" key="6">
    <source>
        <dbReference type="Proteomes" id="UP000261055"/>
    </source>
</evidence>
<dbReference type="SUPFAM" id="SSF143990">
    <property type="entry name" value="YbiA-like"/>
    <property type="match status" value="1"/>
</dbReference>
<dbReference type="EMBL" id="QSVQ01000010">
    <property type="protein sequence ID" value="RGO50112.1"/>
    <property type="molecule type" value="Genomic_DNA"/>
</dbReference>
<dbReference type="Gene3D" id="1.10.357.40">
    <property type="entry name" value="YbiA-like"/>
    <property type="match status" value="1"/>
</dbReference>
<accession>A0A3E4ME84</accession>
<dbReference type="Proteomes" id="UP000261208">
    <property type="component" value="Unassembled WGS sequence"/>
</dbReference>
<dbReference type="NCBIfam" id="TIGR02464">
    <property type="entry name" value="ribofla_fusion"/>
    <property type="match status" value="1"/>
</dbReference>
<dbReference type="CDD" id="cd15457">
    <property type="entry name" value="NADAR"/>
    <property type="match status" value="1"/>
</dbReference>
<dbReference type="Pfam" id="PF08719">
    <property type="entry name" value="NADAR"/>
    <property type="match status" value="1"/>
</dbReference>
<evidence type="ECO:0000313" key="4">
    <source>
        <dbReference type="EMBL" id="RGK47894.1"/>
    </source>
</evidence>
<protein>
    <submittedName>
        <fullName evidence="4">DUF1768 domain-containing protein</fullName>
    </submittedName>
</protein>
<evidence type="ECO:0000313" key="7">
    <source>
        <dbReference type="Proteomes" id="UP000261208"/>
    </source>
</evidence>
<gene>
    <name evidence="5" type="ORF">DXB12_09640</name>
    <name evidence="4" type="ORF">DXD10_08625</name>
</gene>
<name>A0A3E4ME84_9FIRM</name>
<dbReference type="InterPro" id="IPR037238">
    <property type="entry name" value="YbiA-like_sf"/>
</dbReference>
<comment type="catalytic activity">
    <reaction evidence="1">
        <text>5-amino-6-(5-phospho-D-ribosylamino)uracil + H2O = 5,6-diaminouracil + D-ribose 5-phosphate</text>
        <dbReference type="Rhea" id="RHEA:55020"/>
        <dbReference type="ChEBI" id="CHEBI:15377"/>
        <dbReference type="ChEBI" id="CHEBI:46252"/>
        <dbReference type="ChEBI" id="CHEBI:58453"/>
        <dbReference type="ChEBI" id="CHEBI:78346"/>
    </reaction>
</comment>
<comment type="catalytic activity">
    <reaction evidence="2">
        <text>2,5-diamino-6-hydroxy-4-(5-phosphoribosylamino)-pyrimidine + H2O = 2,5,6-triamino-4-hydroxypyrimidine + D-ribose 5-phosphate</text>
        <dbReference type="Rhea" id="RHEA:23436"/>
        <dbReference type="ChEBI" id="CHEBI:15377"/>
        <dbReference type="ChEBI" id="CHEBI:58614"/>
        <dbReference type="ChEBI" id="CHEBI:78346"/>
        <dbReference type="ChEBI" id="CHEBI:137796"/>
    </reaction>
</comment>
<feature type="domain" description="NADAR" evidence="3">
    <location>
        <begin position="4"/>
        <end position="146"/>
    </location>
</feature>
<dbReference type="AlphaFoldDB" id="A0A3E4ME84"/>
<dbReference type="RefSeq" id="WP_117613624.1">
    <property type="nucleotide sequence ID" value="NZ_QSQQ01000009.1"/>
</dbReference>
<comment type="caution">
    <text evidence="4">The sequence shown here is derived from an EMBL/GenBank/DDBJ whole genome shotgun (WGS) entry which is preliminary data.</text>
</comment>
<dbReference type="InterPro" id="IPR012816">
    <property type="entry name" value="NADAR"/>
</dbReference>
<proteinExistence type="predicted"/>
<keyword evidence="6" id="KW-1185">Reference proteome</keyword>
<reference evidence="6 7" key="1">
    <citation type="submission" date="2018-08" db="EMBL/GenBank/DDBJ databases">
        <title>A genome reference for cultivated species of the human gut microbiota.</title>
        <authorList>
            <person name="Zou Y."/>
            <person name="Xue W."/>
            <person name="Luo G."/>
        </authorList>
    </citation>
    <scope>NUCLEOTIDE SEQUENCE [LARGE SCALE GENOMIC DNA]</scope>
    <source>
        <strain evidence="5 6">OM02-12</strain>
        <strain evidence="4 7">TF11-11</strain>
    </source>
</reference>
<evidence type="ECO:0000256" key="2">
    <source>
        <dbReference type="ARBA" id="ARBA00000751"/>
    </source>
</evidence>